<evidence type="ECO:0000259" key="2">
    <source>
        <dbReference type="Pfam" id="PF03466"/>
    </source>
</evidence>
<evidence type="ECO:0000313" key="4">
    <source>
        <dbReference type="Proteomes" id="UP000579523"/>
    </source>
</evidence>
<dbReference type="Gene3D" id="3.40.190.290">
    <property type="match status" value="1"/>
</dbReference>
<dbReference type="InterPro" id="IPR005119">
    <property type="entry name" value="LysR_subst-bd"/>
</dbReference>
<name>A0A7W7PT38_9ACTN</name>
<proteinExistence type="predicted"/>
<feature type="region of interest" description="Disordered" evidence="1">
    <location>
        <begin position="1"/>
        <end position="28"/>
    </location>
</feature>
<dbReference type="Proteomes" id="UP000579523">
    <property type="component" value="Unassembled WGS sequence"/>
</dbReference>
<keyword evidence="4" id="KW-1185">Reference proteome</keyword>
<feature type="region of interest" description="Disordered" evidence="1">
    <location>
        <begin position="76"/>
        <end position="113"/>
    </location>
</feature>
<organism evidence="3 4">
    <name type="scientific">Streptomyces griseomycini</name>
    <dbReference type="NCBI Taxonomy" id="66895"/>
    <lineage>
        <taxon>Bacteria</taxon>
        <taxon>Bacillati</taxon>
        <taxon>Actinomycetota</taxon>
        <taxon>Actinomycetes</taxon>
        <taxon>Kitasatosporales</taxon>
        <taxon>Streptomycetaceae</taxon>
        <taxon>Streptomyces</taxon>
    </lineage>
</organism>
<feature type="domain" description="LysR substrate-binding" evidence="2">
    <location>
        <begin position="10"/>
        <end position="85"/>
    </location>
</feature>
<accession>A0A7W7PT38</accession>
<keyword evidence="3" id="KW-0238">DNA-binding</keyword>
<sequence>MRDAAVDEPAGALRAGEPDPACPAPDARELPEGLAVHAARHEELVLIAAPGHPLAAAGRTLIRDLAEEPFVDFRAGTGPETAVRRPAALPRDLGSARAGRHPPPDCAAASPAT</sequence>
<dbReference type="Pfam" id="PF03466">
    <property type="entry name" value="LysR_substrate"/>
    <property type="match status" value="1"/>
</dbReference>
<evidence type="ECO:0000256" key="1">
    <source>
        <dbReference type="SAM" id="MobiDB-lite"/>
    </source>
</evidence>
<dbReference type="RefSeq" id="WP_229889765.1">
    <property type="nucleotide sequence ID" value="NZ_BMTK01000003.1"/>
</dbReference>
<protein>
    <submittedName>
        <fullName evidence="3">DNA-binding transcriptional LysR family regulator</fullName>
    </submittedName>
</protein>
<evidence type="ECO:0000313" key="3">
    <source>
        <dbReference type="EMBL" id="MBB4900791.1"/>
    </source>
</evidence>
<dbReference type="SUPFAM" id="SSF53850">
    <property type="entry name" value="Periplasmic binding protein-like II"/>
    <property type="match status" value="1"/>
</dbReference>
<comment type="caution">
    <text evidence="3">The sequence shown here is derived from an EMBL/GenBank/DDBJ whole genome shotgun (WGS) entry which is preliminary data.</text>
</comment>
<dbReference type="GO" id="GO:0003677">
    <property type="term" value="F:DNA binding"/>
    <property type="evidence" value="ECO:0007669"/>
    <property type="project" value="UniProtKB-KW"/>
</dbReference>
<dbReference type="EMBL" id="JACHJI010000008">
    <property type="protein sequence ID" value="MBB4900791.1"/>
    <property type="molecule type" value="Genomic_DNA"/>
</dbReference>
<gene>
    <name evidence="3" type="ORF">FHS37_004862</name>
</gene>
<reference evidence="3 4" key="1">
    <citation type="submission" date="2020-08" db="EMBL/GenBank/DDBJ databases">
        <title>Genomic Encyclopedia of Type Strains, Phase III (KMG-III): the genomes of soil and plant-associated and newly described type strains.</title>
        <authorList>
            <person name="Whitman W."/>
        </authorList>
    </citation>
    <scope>NUCLEOTIDE SEQUENCE [LARGE SCALE GENOMIC DNA]</scope>
    <source>
        <strain evidence="3 4">CECT 3273</strain>
    </source>
</reference>
<dbReference type="AlphaFoldDB" id="A0A7W7PT38"/>